<feature type="transmembrane region" description="Helical" evidence="1">
    <location>
        <begin position="161"/>
        <end position="178"/>
    </location>
</feature>
<evidence type="ECO:0000256" key="1">
    <source>
        <dbReference type="SAM" id="Phobius"/>
    </source>
</evidence>
<dbReference type="RefSeq" id="WP_062945076.1">
    <property type="nucleotide sequence ID" value="NZ_CP171846.1"/>
</dbReference>
<feature type="transmembrane region" description="Helical" evidence="1">
    <location>
        <begin position="82"/>
        <end position="101"/>
    </location>
</feature>
<keyword evidence="1" id="KW-1133">Transmembrane helix</keyword>
<sequence>MPKHLSTILLTCAGIVVVLLMGAAVYFLRASNISAVVGLPMLSIGAVVVLVILLCSMAVVFASFDLQDKTQALALPEGSIRAVIALMLIVLFAILSIYLYGSLATVQMISLGVVDVSARETLVKTYGDANIISAATADGKGFNVWFRQATSQDGVDFAKQLLVLVGTLVTSISSFYFGSKTAIQASERSTTTAASPVIEKLSPTIYTRGAGVQDFTIQGSGLDRITGLKLSLSGKQIAATGVKATADQIRFKLDIPATQDAGVWSVTLIDSKLGEQATSQFLTVN</sequence>
<feature type="transmembrane region" description="Helical" evidence="1">
    <location>
        <begin position="7"/>
        <end position="28"/>
    </location>
</feature>
<organism evidence="2">
    <name type="scientific">Rhizobium leguminosarum</name>
    <dbReference type="NCBI Taxonomy" id="384"/>
    <lineage>
        <taxon>Bacteria</taxon>
        <taxon>Pseudomonadati</taxon>
        <taxon>Pseudomonadota</taxon>
        <taxon>Alphaproteobacteria</taxon>
        <taxon>Hyphomicrobiales</taxon>
        <taxon>Rhizobiaceae</taxon>
        <taxon>Rhizobium/Agrobacterium group</taxon>
        <taxon>Rhizobium</taxon>
    </lineage>
</organism>
<gene>
    <name evidence="2" type="ORF">A4A59_33795</name>
</gene>
<keyword evidence="1" id="KW-0472">Membrane</keyword>
<evidence type="ECO:0008006" key="3">
    <source>
        <dbReference type="Google" id="ProtNLM"/>
    </source>
</evidence>
<evidence type="ECO:0000313" key="2">
    <source>
        <dbReference type="EMBL" id="KZA96911.1"/>
    </source>
</evidence>
<dbReference type="AlphaFoldDB" id="A0A154I923"/>
<proteinExistence type="predicted"/>
<accession>A0A154I923</accession>
<dbReference type="EMBL" id="LVYU01000144">
    <property type="protein sequence ID" value="KZA96911.1"/>
    <property type="molecule type" value="Genomic_DNA"/>
</dbReference>
<reference evidence="2" key="1">
    <citation type="submission" date="2016-03" db="EMBL/GenBank/DDBJ databases">
        <title>Microsymbionts genomes from the relict species Vavilovia formosa.</title>
        <authorList>
            <person name="Chirak E."/>
            <person name="Kimeklis A."/>
            <person name="Kopat V."/>
            <person name="Andronov E."/>
        </authorList>
    </citation>
    <scope>NUCLEOTIDE SEQUENCE [LARGE SCALE GENOMIC DNA]</scope>
    <source>
        <strain evidence="2">Vaf12</strain>
    </source>
</reference>
<protein>
    <recommendedName>
        <fullName evidence="3">IPT/TIG domain-containing protein</fullName>
    </recommendedName>
</protein>
<dbReference type="InterPro" id="IPR013783">
    <property type="entry name" value="Ig-like_fold"/>
</dbReference>
<feature type="transmembrane region" description="Helical" evidence="1">
    <location>
        <begin position="40"/>
        <end position="61"/>
    </location>
</feature>
<comment type="caution">
    <text evidence="2">The sequence shown here is derived from an EMBL/GenBank/DDBJ whole genome shotgun (WGS) entry which is preliminary data.</text>
</comment>
<keyword evidence="1" id="KW-0812">Transmembrane</keyword>
<dbReference type="Gene3D" id="2.60.40.10">
    <property type="entry name" value="Immunoglobulins"/>
    <property type="match status" value="1"/>
</dbReference>
<name>A0A154I923_RHILE</name>